<accession>A0A2T3KFE7</accession>
<dbReference type="Proteomes" id="UP000241426">
    <property type="component" value="Unassembled WGS sequence"/>
</dbReference>
<evidence type="ECO:0000313" key="3">
    <source>
        <dbReference type="Proteomes" id="UP000241426"/>
    </source>
</evidence>
<proteinExistence type="predicted"/>
<evidence type="ECO:0000256" key="1">
    <source>
        <dbReference type="SAM" id="SignalP"/>
    </source>
</evidence>
<feature type="signal peptide" evidence="1">
    <location>
        <begin position="1"/>
        <end position="22"/>
    </location>
</feature>
<comment type="caution">
    <text evidence="2">The sequence shown here is derived from an EMBL/GenBank/DDBJ whole genome shotgun (WGS) entry which is preliminary data.</text>
</comment>
<feature type="chain" id="PRO_5015430596" evidence="1">
    <location>
        <begin position="23"/>
        <end position="193"/>
    </location>
</feature>
<dbReference type="AlphaFoldDB" id="A0A2T3KFE7"/>
<name>A0A2T3KFE7_9GAMM</name>
<organism evidence="2 3">
    <name type="scientific">Photobacterium kishitanii</name>
    <dbReference type="NCBI Taxonomy" id="318456"/>
    <lineage>
        <taxon>Bacteria</taxon>
        <taxon>Pseudomonadati</taxon>
        <taxon>Pseudomonadota</taxon>
        <taxon>Gammaproteobacteria</taxon>
        <taxon>Vibrionales</taxon>
        <taxon>Vibrionaceae</taxon>
        <taxon>Photobacterium</taxon>
    </lineage>
</organism>
<gene>
    <name evidence="2" type="ORF">C9J27_15475</name>
</gene>
<keyword evidence="1" id="KW-0732">Signal</keyword>
<protein>
    <submittedName>
        <fullName evidence="2">Uncharacterized protein</fullName>
    </submittedName>
</protein>
<dbReference type="RefSeq" id="WP_107289820.1">
    <property type="nucleotide sequence ID" value="NZ_PYNF01000014.1"/>
</dbReference>
<reference evidence="2 3" key="1">
    <citation type="submission" date="2018-01" db="EMBL/GenBank/DDBJ databases">
        <title>Whole genome sequencing of Histamine producing bacteria.</title>
        <authorList>
            <person name="Butler K."/>
        </authorList>
    </citation>
    <scope>NUCLEOTIDE SEQUENCE [LARGE SCALE GENOMIC DNA]</scope>
    <source>
        <strain evidence="2 3">FS-7.2</strain>
    </source>
</reference>
<evidence type="ECO:0000313" key="2">
    <source>
        <dbReference type="EMBL" id="PSU96758.1"/>
    </source>
</evidence>
<dbReference type="EMBL" id="PYNF01000014">
    <property type="protein sequence ID" value="PSU96758.1"/>
    <property type="molecule type" value="Genomic_DNA"/>
</dbReference>
<sequence length="193" mass="21719">MKTILSLTSVAVSLTFSSLSFANTPVEFQKIPEIMSQFEHAQSFVKKGITLGRLAQKKELQTPFPTYISDGKGSYILETQNIITDDTVIASMPKPIIDNVYNQWLVPKKSWLKTYGALPQSTEFKPFNRIKSIKAIKITEEMLTLLGSKDGKSTTIKVSWNTNGMKVYKDGYLANYEYGIAPQEMAKSYQLVK</sequence>